<name>A0A023FBY3_AMBCJ</name>
<proteinExistence type="evidence at transcript level"/>
<feature type="chain" id="PRO_5001516293" evidence="3">
    <location>
        <begin position="18"/>
        <end position="133"/>
    </location>
</feature>
<comment type="subcellular location">
    <subcellularLocation>
        <location evidence="1">Secreted</location>
    </subcellularLocation>
</comment>
<keyword evidence="3" id="KW-0732">Signal</keyword>
<organism evidence="5">
    <name type="scientific">Amblyomma cajennense</name>
    <name type="common">Cayenne tick</name>
    <name type="synonym">Acarus cajennensis</name>
    <dbReference type="NCBI Taxonomy" id="34607"/>
    <lineage>
        <taxon>Eukaryota</taxon>
        <taxon>Metazoa</taxon>
        <taxon>Ecdysozoa</taxon>
        <taxon>Arthropoda</taxon>
        <taxon>Chelicerata</taxon>
        <taxon>Arachnida</taxon>
        <taxon>Acari</taxon>
        <taxon>Parasitiformes</taxon>
        <taxon>Ixodida</taxon>
        <taxon>Ixodoidea</taxon>
        <taxon>Ixodidae</taxon>
        <taxon>Amblyomminae</taxon>
        <taxon>Amblyomma</taxon>
    </lineage>
</organism>
<evidence type="ECO:0000256" key="2">
    <source>
        <dbReference type="ARBA" id="ARBA00022525"/>
    </source>
</evidence>
<dbReference type="GO" id="GO:0005576">
    <property type="term" value="C:extracellular region"/>
    <property type="evidence" value="ECO:0007669"/>
    <property type="project" value="UniProtKB-SubCell"/>
</dbReference>
<feature type="signal peptide" evidence="3">
    <location>
        <begin position="1"/>
        <end position="17"/>
    </location>
</feature>
<dbReference type="EMBL" id="GBBK01005446">
    <property type="protein sequence ID" value="JAC19036.1"/>
    <property type="molecule type" value="mRNA"/>
</dbReference>
<reference evidence="5" key="1">
    <citation type="submission" date="2014-03" db="EMBL/GenBank/DDBJ databases">
        <title>The sialotranscriptome of Amblyomma triste, Amblyomma parvum and Amblyomma cajennense ticks, uncovered by 454-based RNA-seq.</title>
        <authorList>
            <person name="Garcia G.R."/>
            <person name="Gardinassi L.G."/>
            <person name="Ribeiro J.M."/>
            <person name="Anatriello E."/>
            <person name="Ferreira B.R."/>
            <person name="Moreira H.N."/>
            <person name="Mafra C."/>
            <person name="Olegario M.M."/>
            <person name="Szabo P.J."/>
            <person name="Miranda-Santos I.K."/>
            <person name="Maruyama S.R."/>
        </authorList>
    </citation>
    <scope>NUCLEOTIDE SEQUENCE</scope>
    <source>
        <strain evidence="5">Uberlandia</strain>
        <tissue evidence="5">Salivary glands</tissue>
    </source>
</reference>
<dbReference type="AlphaFoldDB" id="A0A023FBY3"/>
<evidence type="ECO:0000313" key="5">
    <source>
        <dbReference type="EMBL" id="JAC19036.1"/>
    </source>
</evidence>
<evidence type="ECO:0000259" key="4">
    <source>
        <dbReference type="SMART" id="SM01318"/>
    </source>
</evidence>
<sequence>MKASVLFLAMVMSATYDFKIALALLGPDEVLQAFDLLLGPRPHEPEEGCFPKDGFSLSPYEEVWFNNPCEHWICLGGTGATRRVTCTSTSAPPCIMGLHDTDMPFPFCCTNIPQCAANYFLQELHRHNPEWEL</sequence>
<evidence type="ECO:0000256" key="3">
    <source>
        <dbReference type="SAM" id="SignalP"/>
    </source>
</evidence>
<evidence type="ECO:0000256" key="1">
    <source>
        <dbReference type="ARBA" id="ARBA00004613"/>
    </source>
</evidence>
<dbReference type="InterPro" id="IPR029277">
    <property type="entry name" value="SVWC_dom"/>
</dbReference>
<dbReference type="Pfam" id="PF15430">
    <property type="entry name" value="SVWC"/>
    <property type="match status" value="1"/>
</dbReference>
<feature type="domain" description="Single" evidence="4">
    <location>
        <begin position="49"/>
        <end position="115"/>
    </location>
</feature>
<dbReference type="SMART" id="SM01318">
    <property type="entry name" value="SVWC"/>
    <property type="match status" value="1"/>
</dbReference>
<accession>A0A023FBY3</accession>
<keyword evidence="2" id="KW-0964">Secreted</keyword>
<protein>
    <submittedName>
        <fullName evidence="5">Putative secreted protein</fullName>
    </submittedName>
</protein>